<keyword evidence="2" id="KW-1185">Reference proteome</keyword>
<accession>A0ABQ3V931</accession>
<gene>
    <name evidence="1" type="ORF">KSZ_00220</name>
</gene>
<organism evidence="1 2">
    <name type="scientific">Dictyobacter formicarum</name>
    <dbReference type="NCBI Taxonomy" id="2778368"/>
    <lineage>
        <taxon>Bacteria</taxon>
        <taxon>Bacillati</taxon>
        <taxon>Chloroflexota</taxon>
        <taxon>Ktedonobacteria</taxon>
        <taxon>Ktedonobacterales</taxon>
        <taxon>Dictyobacteraceae</taxon>
        <taxon>Dictyobacter</taxon>
    </lineage>
</organism>
<sequence length="64" mass="7459">MDLVGQPSRSNDGDAYFFFPDKLLGHIYFLPAFYIGDIGNRKMEQEIYFCDPTQTHSYAKRDFA</sequence>
<dbReference type="EMBL" id="BNJJ01000001">
    <property type="protein sequence ID" value="GHO82016.1"/>
    <property type="molecule type" value="Genomic_DNA"/>
</dbReference>
<comment type="caution">
    <text evidence="1">The sequence shown here is derived from an EMBL/GenBank/DDBJ whole genome shotgun (WGS) entry which is preliminary data.</text>
</comment>
<proteinExistence type="predicted"/>
<protein>
    <submittedName>
        <fullName evidence="1">Uncharacterized protein</fullName>
    </submittedName>
</protein>
<evidence type="ECO:0000313" key="2">
    <source>
        <dbReference type="Proteomes" id="UP000635565"/>
    </source>
</evidence>
<evidence type="ECO:0000313" key="1">
    <source>
        <dbReference type="EMBL" id="GHO82016.1"/>
    </source>
</evidence>
<dbReference type="Proteomes" id="UP000635565">
    <property type="component" value="Unassembled WGS sequence"/>
</dbReference>
<name>A0ABQ3V931_9CHLR</name>
<reference evidence="1 2" key="1">
    <citation type="journal article" date="2021" name="Int. J. Syst. Evol. Microbiol.">
        <title>Reticulibacter mediterranei gen. nov., sp. nov., within the new family Reticulibacteraceae fam. nov., and Ktedonospora formicarum gen. nov., sp. nov., Ktedonobacter robiniae sp. nov., Dictyobacter formicarum sp. nov. and Dictyobacter arantiisoli sp. nov., belonging to the class Ktedonobacteria.</title>
        <authorList>
            <person name="Yabe S."/>
            <person name="Zheng Y."/>
            <person name="Wang C.M."/>
            <person name="Sakai Y."/>
            <person name="Abe K."/>
            <person name="Yokota A."/>
            <person name="Donadio S."/>
            <person name="Cavaletti L."/>
            <person name="Monciardini P."/>
        </authorList>
    </citation>
    <scope>NUCLEOTIDE SEQUENCE [LARGE SCALE GENOMIC DNA]</scope>
    <source>
        <strain evidence="1 2">SOSP1-9</strain>
    </source>
</reference>